<gene>
    <name evidence="5" type="ORF">EBB79_04740</name>
</gene>
<evidence type="ECO:0000256" key="3">
    <source>
        <dbReference type="ARBA" id="ARBA00022840"/>
    </source>
</evidence>
<dbReference type="PANTHER" id="PTHR45772">
    <property type="entry name" value="CONSERVED COMPONENT OF ABC TRANSPORTER FOR NATURAL AMINO ACIDS-RELATED"/>
    <property type="match status" value="1"/>
</dbReference>
<dbReference type="GO" id="GO:0005886">
    <property type="term" value="C:plasma membrane"/>
    <property type="evidence" value="ECO:0007669"/>
    <property type="project" value="TreeGrafter"/>
</dbReference>
<dbReference type="PROSITE" id="PS50893">
    <property type="entry name" value="ABC_TRANSPORTER_2"/>
    <property type="match status" value="1"/>
</dbReference>
<evidence type="ECO:0000259" key="4">
    <source>
        <dbReference type="PROSITE" id="PS50893"/>
    </source>
</evidence>
<organism evidence="5 6">
    <name type="scientific">Parasedimentitalea marina</name>
    <dbReference type="NCBI Taxonomy" id="2483033"/>
    <lineage>
        <taxon>Bacteria</taxon>
        <taxon>Pseudomonadati</taxon>
        <taxon>Pseudomonadota</taxon>
        <taxon>Alphaproteobacteria</taxon>
        <taxon>Rhodobacterales</taxon>
        <taxon>Paracoccaceae</taxon>
        <taxon>Parasedimentitalea</taxon>
    </lineage>
</organism>
<dbReference type="SUPFAM" id="SSF52540">
    <property type="entry name" value="P-loop containing nucleoside triphosphate hydrolases"/>
    <property type="match status" value="1"/>
</dbReference>
<dbReference type="SMART" id="SM00382">
    <property type="entry name" value="AAA"/>
    <property type="match status" value="1"/>
</dbReference>
<dbReference type="Pfam" id="PF00005">
    <property type="entry name" value="ABC_tran"/>
    <property type="match status" value="1"/>
</dbReference>
<dbReference type="InterPro" id="IPR051120">
    <property type="entry name" value="ABC_AA/LPS_Transport"/>
</dbReference>
<dbReference type="InterPro" id="IPR032823">
    <property type="entry name" value="BCA_ABC_TP_C"/>
</dbReference>
<dbReference type="EMBL" id="CP033219">
    <property type="protein sequence ID" value="AZV77264.1"/>
    <property type="molecule type" value="Genomic_DNA"/>
</dbReference>
<dbReference type="GO" id="GO:0005524">
    <property type="term" value="F:ATP binding"/>
    <property type="evidence" value="ECO:0007669"/>
    <property type="project" value="UniProtKB-KW"/>
</dbReference>
<dbReference type="InterPro" id="IPR027417">
    <property type="entry name" value="P-loop_NTPase"/>
</dbReference>
<protein>
    <submittedName>
        <fullName evidence="5">ABC transporter ATP-binding protein</fullName>
    </submittedName>
</protein>
<dbReference type="CDD" id="cd03219">
    <property type="entry name" value="ABC_Mj1267_LivG_branched"/>
    <property type="match status" value="1"/>
</dbReference>
<proteinExistence type="predicted"/>
<dbReference type="KEGG" id="sedi:EBB79_04740"/>
<keyword evidence="6" id="KW-1185">Reference proteome</keyword>
<dbReference type="Pfam" id="PF12399">
    <property type="entry name" value="BCA_ABC_TP_C"/>
    <property type="match status" value="1"/>
</dbReference>
<reference evidence="5 6" key="1">
    <citation type="submission" date="2018-10" db="EMBL/GenBank/DDBJ databases">
        <title>Parasedimentitalea marina sp. nov., a psychrophilic bacterium isolated from deep seawater of the New Britain Trench.</title>
        <authorList>
            <person name="Cao J."/>
        </authorList>
    </citation>
    <scope>NUCLEOTIDE SEQUENCE [LARGE SCALE GENOMIC DNA]</scope>
    <source>
        <strain evidence="5 6">W43</strain>
    </source>
</reference>
<evidence type="ECO:0000256" key="1">
    <source>
        <dbReference type="ARBA" id="ARBA00022448"/>
    </source>
</evidence>
<dbReference type="Proteomes" id="UP000283063">
    <property type="component" value="Chromosome"/>
</dbReference>
<accession>A0A3T0MZR6</accession>
<feature type="domain" description="ABC transporter" evidence="4">
    <location>
        <begin position="7"/>
        <end position="239"/>
    </location>
</feature>
<dbReference type="AlphaFoldDB" id="A0A3T0MZR6"/>
<keyword evidence="2" id="KW-0547">Nucleotide-binding</keyword>
<name>A0A3T0MZR6_9RHOB</name>
<sequence>MDAMTILSTKGLTKSYGGIKANTDIDFALPRGKTMALIGPNGAGKSTFVGMLCGRIPATSGDVFFEGENINALPAHQRISLGIAYTFQITSVFAGLSLHENVALAARRRLGADVAAVDAKVADVLARVGLAERTDQNAGDLSYGHQRLLEIAMGLAQDPRLFILDEPTQGLADSEVADFITLINTLAGETTILLIEHNMDVVMQTATHITVLNAGEVLAAGTPDEIRANTAVQAAYLGTSDA</sequence>
<keyword evidence="3 5" id="KW-0067">ATP-binding</keyword>
<evidence type="ECO:0000313" key="5">
    <source>
        <dbReference type="EMBL" id="AZV77264.1"/>
    </source>
</evidence>
<dbReference type="Gene3D" id="3.40.50.300">
    <property type="entry name" value="P-loop containing nucleotide triphosphate hydrolases"/>
    <property type="match status" value="1"/>
</dbReference>
<evidence type="ECO:0000256" key="2">
    <source>
        <dbReference type="ARBA" id="ARBA00022741"/>
    </source>
</evidence>
<dbReference type="OrthoDB" id="9806149at2"/>
<dbReference type="InterPro" id="IPR003593">
    <property type="entry name" value="AAA+_ATPase"/>
</dbReference>
<keyword evidence="1" id="KW-0813">Transport</keyword>
<dbReference type="InterPro" id="IPR003439">
    <property type="entry name" value="ABC_transporter-like_ATP-bd"/>
</dbReference>
<dbReference type="PANTHER" id="PTHR45772:SF9">
    <property type="entry name" value="CONSERVED COMPONENT OF ABC TRANSPORTER FOR NATURAL AMINO ACIDS"/>
    <property type="match status" value="1"/>
</dbReference>
<evidence type="ECO:0000313" key="6">
    <source>
        <dbReference type="Proteomes" id="UP000283063"/>
    </source>
</evidence>
<dbReference type="GO" id="GO:0016887">
    <property type="term" value="F:ATP hydrolysis activity"/>
    <property type="evidence" value="ECO:0007669"/>
    <property type="project" value="InterPro"/>
</dbReference>